<dbReference type="AlphaFoldDB" id="A0A225SWS0"/>
<dbReference type="Pfam" id="PF13401">
    <property type="entry name" value="AAA_22"/>
    <property type="match status" value="1"/>
</dbReference>
<dbReference type="GO" id="GO:0016887">
    <property type="term" value="F:ATP hydrolysis activity"/>
    <property type="evidence" value="ECO:0007669"/>
    <property type="project" value="InterPro"/>
</dbReference>
<protein>
    <recommendedName>
        <fullName evidence="1">ORC1/DEAH AAA+ ATPase domain-containing protein</fullName>
    </recommendedName>
</protein>
<dbReference type="SUPFAM" id="SSF52540">
    <property type="entry name" value="P-loop containing nucleoside triphosphate hydrolases"/>
    <property type="match status" value="1"/>
</dbReference>
<evidence type="ECO:0000259" key="1">
    <source>
        <dbReference type="Pfam" id="PF13401"/>
    </source>
</evidence>
<dbReference type="InterPro" id="IPR049945">
    <property type="entry name" value="AAA_22"/>
</dbReference>
<comment type="caution">
    <text evidence="2">The sequence shown here is derived from an EMBL/GenBank/DDBJ whole genome shotgun (WGS) entry which is preliminary data.</text>
</comment>
<evidence type="ECO:0000313" key="2">
    <source>
        <dbReference type="EMBL" id="OWY35648.1"/>
    </source>
</evidence>
<dbReference type="InterPro" id="IPR027417">
    <property type="entry name" value="P-loop_NTPase"/>
</dbReference>
<feature type="domain" description="ORC1/DEAH AAA+ ATPase" evidence="1">
    <location>
        <begin position="37"/>
        <end position="173"/>
    </location>
</feature>
<name>A0A225SWS0_9BURK</name>
<reference evidence="2 3" key="1">
    <citation type="journal article" date="2010" name="Int. J. Syst. Evol. Microbiol.">
        <title>Reclassification of Herbaspirillum putei as a later heterotypic synonym of Herbaspirillum huttiense, with the description of H. huttiense subsp. huttiense subsp. nov. and H. huttiense subsp. putei subsp. nov., comb. nov., and description of Herbaspirillum aquaticum sp. nov.</title>
        <authorList>
            <person name="Dobritsa A.P."/>
            <person name="Reddy M.C."/>
            <person name="Samadpour M."/>
        </authorList>
    </citation>
    <scope>NUCLEOTIDE SEQUENCE [LARGE SCALE GENOMIC DNA]</scope>
    <source>
        <strain evidence="2 3">IEH 4430</strain>
    </source>
</reference>
<accession>A0A225SWS0</accession>
<dbReference type="Gene3D" id="3.40.50.300">
    <property type="entry name" value="P-loop containing nucleotide triphosphate hydrolases"/>
    <property type="match status" value="1"/>
</dbReference>
<gene>
    <name evidence="2" type="ORF">CEJ45_07510</name>
</gene>
<sequence length="328" mass="36770">MVMKVPPQHPILSKQYAIFTPAIDQLAEVIGDWIEEQATGGYIWGPSRYGKSRAVQYFLSEILSERFGKKIPLVIINRTMAHNSAGAFFSDVLRAAGQKYWGSRQTPRKKEQMAINCFLALAKGGGSNTAILLIDEAQTMTDKELIWLTGLQNEIENAGVMLTVIQIGSHQLDYVHSIQALTGNAHVSARFFVRSAQFHGISSIEQVKYVLIGYENDSEWPANSRTSFTEAFGMRPGQLTSLSQILWETFVKFFPKEYIEMQASIEIPMQHFARTVEAILKANAAGENWDELCSEKSLAEIIAKTALDRHLQLVTAAFLRKKPDRGRV</sequence>
<organism evidence="2 3">
    <name type="scientific">Herbaspirillum aquaticum</name>
    <dbReference type="NCBI Taxonomy" id="568783"/>
    <lineage>
        <taxon>Bacteria</taxon>
        <taxon>Pseudomonadati</taxon>
        <taxon>Pseudomonadota</taxon>
        <taxon>Betaproteobacteria</taxon>
        <taxon>Burkholderiales</taxon>
        <taxon>Oxalobacteraceae</taxon>
        <taxon>Herbaspirillum</taxon>
    </lineage>
</organism>
<evidence type="ECO:0000313" key="3">
    <source>
        <dbReference type="Proteomes" id="UP000214747"/>
    </source>
</evidence>
<keyword evidence="3" id="KW-1185">Reference proteome</keyword>
<proteinExistence type="predicted"/>
<dbReference type="Proteomes" id="UP000214747">
    <property type="component" value="Unassembled WGS sequence"/>
</dbReference>
<dbReference type="EMBL" id="NJGV01000005">
    <property type="protein sequence ID" value="OWY35648.1"/>
    <property type="molecule type" value="Genomic_DNA"/>
</dbReference>